<dbReference type="Pfam" id="PF00886">
    <property type="entry name" value="Ribosomal_S16"/>
    <property type="match status" value="1"/>
</dbReference>
<dbReference type="SUPFAM" id="SSF54565">
    <property type="entry name" value="Ribosomal protein S16"/>
    <property type="match status" value="1"/>
</dbReference>
<dbReference type="Gene3D" id="3.30.1320.10">
    <property type="match status" value="1"/>
</dbReference>
<dbReference type="PANTHER" id="PTHR12919:SF20">
    <property type="entry name" value="SMALL RIBOSOMAL SUBUNIT PROTEIN BS16M"/>
    <property type="match status" value="1"/>
</dbReference>
<reference evidence="4" key="1">
    <citation type="submission" date="2021-01" db="EMBL/GenBank/DDBJ databases">
        <authorList>
            <person name="Corre E."/>
            <person name="Pelletier E."/>
            <person name="Niang G."/>
            <person name="Scheremetjew M."/>
            <person name="Finn R."/>
            <person name="Kale V."/>
            <person name="Holt S."/>
            <person name="Cochrane G."/>
            <person name="Meng A."/>
            <person name="Brown T."/>
            <person name="Cohen L."/>
        </authorList>
    </citation>
    <scope>NUCLEOTIDE SEQUENCE</scope>
    <source>
        <strain evidence="4">CCMP2877</strain>
    </source>
</reference>
<evidence type="ECO:0000313" key="4">
    <source>
        <dbReference type="EMBL" id="CAD9252166.1"/>
    </source>
</evidence>
<proteinExistence type="inferred from homology"/>
<dbReference type="InterPro" id="IPR023803">
    <property type="entry name" value="Ribosomal_bS16_dom_sf"/>
</dbReference>
<evidence type="ECO:0008006" key="5">
    <source>
        <dbReference type="Google" id="ProtNLM"/>
    </source>
</evidence>
<accession>A0A7S1U1H1</accession>
<dbReference type="NCBIfam" id="TIGR00002">
    <property type="entry name" value="S16"/>
    <property type="match status" value="1"/>
</dbReference>
<dbReference type="EMBL" id="HBGJ01016376">
    <property type="protein sequence ID" value="CAD9252166.1"/>
    <property type="molecule type" value="Transcribed_RNA"/>
</dbReference>
<dbReference type="AlphaFoldDB" id="A0A7S1U1H1"/>
<evidence type="ECO:0000256" key="1">
    <source>
        <dbReference type="ARBA" id="ARBA00006668"/>
    </source>
</evidence>
<dbReference type="HAMAP" id="MF_00385">
    <property type="entry name" value="Ribosomal_bS16"/>
    <property type="match status" value="1"/>
</dbReference>
<gene>
    <name evidence="4" type="ORF">PPAR1163_LOCUS10529</name>
</gene>
<name>A0A7S1U1H1_9STRA</name>
<evidence type="ECO:0000256" key="3">
    <source>
        <dbReference type="ARBA" id="ARBA00023274"/>
    </source>
</evidence>
<dbReference type="InterPro" id="IPR000307">
    <property type="entry name" value="Ribosomal_bS16"/>
</dbReference>
<sequence length="102" mass="11690">MVVRLRLQRFGRKALPFYRIVAANARTPRDGKCLEYLGNYNPVPHKITGEKEVQLNADRIRYWLAVGAQPSDRVAWLLAKAGIMPSRPSMLKTRKPKKEAED</sequence>
<evidence type="ECO:0000256" key="2">
    <source>
        <dbReference type="ARBA" id="ARBA00022980"/>
    </source>
</evidence>
<comment type="similarity">
    <text evidence="1">Belongs to the bacterial ribosomal protein bS16 family.</text>
</comment>
<dbReference type="GO" id="GO:0032543">
    <property type="term" value="P:mitochondrial translation"/>
    <property type="evidence" value="ECO:0007669"/>
    <property type="project" value="TreeGrafter"/>
</dbReference>
<keyword evidence="3" id="KW-0687">Ribonucleoprotein</keyword>
<protein>
    <recommendedName>
        <fullName evidence="5">30S ribosomal protein S16</fullName>
    </recommendedName>
</protein>
<dbReference type="GO" id="GO:0005739">
    <property type="term" value="C:mitochondrion"/>
    <property type="evidence" value="ECO:0007669"/>
    <property type="project" value="GOC"/>
</dbReference>
<dbReference type="GO" id="GO:0015935">
    <property type="term" value="C:small ribosomal subunit"/>
    <property type="evidence" value="ECO:0007669"/>
    <property type="project" value="TreeGrafter"/>
</dbReference>
<dbReference type="PANTHER" id="PTHR12919">
    <property type="entry name" value="30S RIBOSOMAL PROTEIN S16"/>
    <property type="match status" value="1"/>
</dbReference>
<organism evidence="4">
    <name type="scientific">Phaeomonas parva</name>
    <dbReference type="NCBI Taxonomy" id="124430"/>
    <lineage>
        <taxon>Eukaryota</taxon>
        <taxon>Sar</taxon>
        <taxon>Stramenopiles</taxon>
        <taxon>Ochrophyta</taxon>
        <taxon>Pinguiophyceae</taxon>
        <taxon>Pinguiochrysidales</taxon>
        <taxon>Pinguiochrysidaceae</taxon>
        <taxon>Phaeomonas</taxon>
    </lineage>
</organism>
<keyword evidence="2" id="KW-0689">Ribosomal protein</keyword>
<dbReference type="GO" id="GO:0003735">
    <property type="term" value="F:structural constituent of ribosome"/>
    <property type="evidence" value="ECO:0007669"/>
    <property type="project" value="InterPro"/>
</dbReference>